<dbReference type="InterPro" id="IPR001761">
    <property type="entry name" value="Peripla_BP/Lac1_sug-bd_dom"/>
</dbReference>
<keyword evidence="3" id="KW-0238">DNA-binding</keyword>
<dbReference type="InterPro" id="IPR028082">
    <property type="entry name" value="Peripla_BP_I"/>
</dbReference>
<dbReference type="Pfam" id="PF00356">
    <property type="entry name" value="LacI"/>
    <property type="match status" value="1"/>
</dbReference>
<gene>
    <name evidence="6" type="ORF">A8139_03620</name>
</gene>
<keyword evidence="2" id="KW-0805">Transcription regulation</keyword>
<evidence type="ECO:0000313" key="7">
    <source>
        <dbReference type="Proteomes" id="UP000249898"/>
    </source>
</evidence>
<dbReference type="SUPFAM" id="SSF47413">
    <property type="entry name" value="lambda repressor-like DNA-binding domains"/>
    <property type="match status" value="1"/>
</dbReference>
<protein>
    <submittedName>
        <fullName evidence="6">LacI family transcriptional regulator</fullName>
    </submittedName>
</protein>
<dbReference type="SMART" id="SM00354">
    <property type="entry name" value="HTH_LACI"/>
    <property type="match status" value="1"/>
</dbReference>
<reference evidence="6 7" key="1">
    <citation type="submission" date="2016-06" db="EMBL/GenBank/DDBJ databases">
        <title>The sequenced genome of the ice-adhering bacterium Marinomonas primoryensis, from Antarctica.</title>
        <authorList>
            <person name="Graham L."/>
            <person name="Vance T.D.R."/>
            <person name="Davies P.L."/>
        </authorList>
    </citation>
    <scope>NUCLEOTIDE SEQUENCE [LARGE SCALE GENOMIC DNA]</scope>
    <source>
        <strain evidence="6 7">AceL</strain>
    </source>
</reference>
<evidence type="ECO:0000256" key="3">
    <source>
        <dbReference type="ARBA" id="ARBA00023125"/>
    </source>
</evidence>
<dbReference type="OrthoDB" id="6619319at2"/>
<dbReference type="GO" id="GO:0003700">
    <property type="term" value="F:DNA-binding transcription factor activity"/>
    <property type="evidence" value="ECO:0007669"/>
    <property type="project" value="TreeGrafter"/>
</dbReference>
<evidence type="ECO:0000256" key="2">
    <source>
        <dbReference type="ARBA" id="ARBA00023015"/>
    </source>
</evidence>
<dbReference type="PANTHER" id="PTHR30146:SF95">
    <property type="entry name" value="RIBOSE OPERON REPRESSOR"/>
    <property type="match status" value="1"/>
</dbReference>
<dbReference type="EMBL" id="CP016181">
    <property type="protein sequence ID" value="AWX99190.1"/>
    <property type="molecule type" value="Genomic_DNA"/>
</dbReference>
<dbReference type="GO" id="GO:0000976">
    <property type="term" value="F:transcription cis-regulatory region binding"/>
    <property type="evidence" value="ECO:0007669"/>
    <property type="project" value="TreeGrafter"/>
</dbReference>
<dbReference type="AlphaFoldDB" id="A0A2Z4PNI9"/>
<sequence>MTNTRKRGSVTAEDVAKLAGVSRAAVSRTFSNNGSVARETREKIVKAANELGYQVNFLAQGLNRKRSQLIGVVVARLSDPFRSSLLEGLLSEIQRKGYQALVTEVRDDDELEMTIRRFTQFRVSGVIVTSGQPPANLVKECVQHNIPVVGINRHMDIPDVDFVCSDNQMAAVLVSEQLIHSGCSRVGWLNYENSTWSGINRGDLFRRIMMEENAFDEADFVEITAQIDGYEGGRNAAHVFCKQGQSVDGIFCANAQLACGFLDGMRENGFDAPNDFHIIGFDNTLQTAQYSYRLTTIHQDVQQTAQRVLICLEARGQDPHIRQRFEEIPVKLMIRNTSPDVDSINKRMP</sequence>
<evidence type="ECO:0000256" key="1">
    <source>
        <dbReference type="ARBA" id="ARBA00022491"/>
    </source>
</evidence>
<evidence type="ECO:0000313" key="6">
    <source>
        <dbReference type="EMBL" id="AWX99190.1"/>
    </source>
</evidence>
<dbReference type="Pfam" id="PF00532">
    <property type="entry name" value="Peripla_BP_1"/>
    <property type="match status" value="1"/>
</dbReference>
<dbReference type="InterPro" id="IPR000843">
    <property type="entry name" value="HTH_LacI"/>
</dbReference>
<keyword evidence="1" id="KW-0678">Repressor</keyword>
<dbReference type="Gene3D" id="3.40.50.2300">
    <property type="match status" value="2"/>
</dbReference>
<dbReference type="CDD" id="cd06278">
    <property type="entry name" value="PBP1_LacI-like"/>
    <property type="match status" value="1"/>
</dbReference>
<dbReference type="SUPFAM" id="SSF53822">
    <property type="entry name" value="Periplasmic binding protein-like I"/>
    <property type="match status" value="1"/>
</dbReference>
<dbReference type="PROSITE" id="PS50932">
    <property type="entry name" value="HTH_LACI_2"/>
    <property type="match status" value="1"/>
</dbReference>
<feature type="domain" description="HTH lacI-type" evidence="5">
    <location>
        <begin position="10"/>
        <end position="64"/>
    </location>
</feature>
<evidence type="ECO:0000259" key="5">
    <source>
        <dbReference type="PROSITE" id="PS50932"/>
    </source>
</evidence>
<dbReference type="RefSeq" id="WP_112135757.1">
    <property type="nucleotide sequence ID" value="NZ_CP016181.1"/>
</dbReference>
<name>A0A2Z4PNI9_9GAMM</name>
<dbReference type="CDD" id="cd01392">
    <property type="entry name" value="HTH_LacI"/>
    <property type="match status" value="1"/>
</dbReference>
<dbReference type="Proteomes" id="UP000249898">
    <property type="component" value="Chromosome"/>
</dbReference>
<accession>A0A2Z4PNI9</accession>
<dbReference type="InterPro" id="IPR010982">
    <property type="entry name" value="Lambda_DNA-bd_dom_sf"/>
</dbReference>
<dbReference type="Gene3D" id="1.10.260.40">
    <property type="entry name" value="lambda repressor-like DNA-binding domains"/>
    <property type="match status" value="1"/>
</dbReference>
<proteinExistence type="predicted"/>
<evidence type="ECO:0000256" key="4">
    <source>
        <dbReference type="ARBA" id="ARBA00023163"/>
    </source>
</evidence>
<dbReference type="PANTHER" id="PTHR30146">
    <property type="entry name" value="LACI-RELATED TRANSCRIPTIONAL REPRESSOR"/>
    <property type="match status" value="1"/>
</dbReference>
<keyword evidence="4" id="KW-0804">Transcription</keyword>
<organism evidence="6 7">
    <name type="scientific">Marinomonas primoryensis</name>
    <dbReference type="NCBI Taxonomy" id="178399"/>
    <lineage>
        <taxon>Bacteria</taxon>
        <taxon>Pseudomonadati</taxon>
        <taxon>Pseudomonadota</taxon>
        <taxon>Gammaproteobacteria</taxon>
        <taxon>Oceanospirillales</taxon>
        <taxon>Oceanospirillaceae</taxon>
        <taxon>Marinomonas</taxon>
    </lineage>
</organism>